<keyword evidence="4" id="KW-0106">Calcium</keyword>
<dbReference type="PROSITE" id="PS50222">
    <property type="entry name" value="EF_HAND_2"/>
    <property type="match status" value="3"/>
</dbReference>
<dbReference type="InterPro" id="IPR002048">
    <property type="entry name" value="EF_hand_dom"/>
</dbReference>
<dbReference type="OrthoDB" id="194632at2759"/>
<dbReference type="PANTHER" id="PTHR10891">
    <property type="entry name" value="EF-HAND CALCIUM-BINDING DOMAIN CONTAINING PROTEIN"/>
    <property type="match status" value="1"/>
</dbReference>
<dbReference type="GeneID" id="20219389"/>
<dbReference type="InParanoid" id="F0Y021"/>
<dbReference type="KEGG" id="aaf:AURANDRAFT_21046"/>
<keyword evidence="7" id="KW-1185">Reference proteome</keyword>
<dbReference type="GO" id="GO:0005509">
    <property type="term" value="F:calcium ion binding"/>
    <property type="evidence" value="ECO:0007669"/>
    <property type="project" value="InterPro"/>
</dbReference>
<dbReference type="Proteomes" id="UP000002729">
    <property type="component" value="Unassembled WGS sequence"/>
</dbReference>
<dbReference type="InterPro" id="IPR039647">
    <property type="entry name" value="EF_hand_pair_protein_CML-like"/>
</dbReference>
<reference evidence="6 7" key="1">
    <citation type="journal article" date="2011" name="Proc. Natl. Acad. Sci. U.S.A.">
        <title>Niche of harmful alga Aureococcus anophagefferens revealed through ecogenomics.</title>
        <authorList>
            <person name="Gobler C.J."/>
            <person name="Berry D.L."/>
            <person name="Dyhrman S.T."/>
            <person name="Wilhelm S.W."/>
            <person name="Salamov A."/>
            <person name="Lobanov A.V."/>
            <person name="Zhang Y."/>
            <person name="Collier J.L."/>
            <person name="Wurch L.L."/>
            <person name="Kustka A.B."/>
            <person name="Dill B.D."/>
            <person name="Shah M."/>
            <person name="VerBerkmoes N.C."/>
            <person name="Kuo A."/>
            <person name="Terry A."/>
            <person name="Pangilinan J."/>
            <person name="Lindquist E.A."/>
            <person name="Lucas S."/>
            <person name="Paulsen I.T."/>
            <person name="Hattenrath-Lehmann T.K."/>
            <person name="Talmage S.C."/>
            <person name="Walker E.A."/>
            <person name="Koch F."/>
            <person name="Burson A.M."/>
            <person name="Marcoval M.A."/>
            <person name="Tang Y.Z."/>
            <person name="Lecleir G.R."/>
            <person name="Coyne K.J."/>
            <person name="Berg G.M."/>
            <person name="Bertrand E.M."/>
            <person name="Saito M.A."/>
            <person name="Gladyshev V.N."/>
            <person name="Grigoriev I.V."/>
        </authorList>
    </citation>
    <scope>NUCLEOTIDE SEQUENCE [LARGE SCALE GENOMIC DNA]</scope>
    <source>
        <strain evidence="7">CCMP 1984</strain>
    </source>
</reference>
<dbReference type="RefSeq" id="XP_009033876.1">
    <property type="nucleotide sequence ID" value="XM_009035628.1"/>
</dbReference>
<dbReference type="eggNOG" id="KOG0027">
    <property type="taxonomic scope" value="Eukaryota"/>
</dbReference>
<keyword evidence="3" id="KW-0677">Repeat</keyword>
<dbReference type="InterPro" id="IPR018247">
    <property type="entry name" value="EF_Hand_1_Ca_BS"/>
</dbReference>
<dbReference type="Pfam" id="PF13499">
    <property type="entry name" value="EF-hand_7"/>
    <property type="match status" value="1"/>
</dbReference>
<gene>
    <name evidence="6" type="ORF">AURANDRAFT_21046</name>
</gene>
<protein>
    <recommendedName>
        <fullName evidence="5">EF-hand domain-containing protein</fullName>
    </recommendedName>
</protein>
<evidence type="ECO:0000256" key="1">
    <source>
        <dbReference type="ARBA" id="ARBA00005253"/>
    </source>
</evidence>
<feature type="domain" description="EF-hand" evidence="5">
    <location>
        <begin position="11"/>
        <end position="46"/>
    </location>
</feature>
<proteinExistence type="inferred from homology"/>
<evidence type="ECO:0000256" key="3">
    <source>
        <dbReference type="ARBA" id="ARBA00022737"/>
    </source>
</evidence>
<organism evidence="7">
    <name type="scientific">Aureococcus anophagefferens</name>
    <name type="common">Harmful bloom alga</name>
    <dbReference type="NCBI Taxonomy" id="44056"/>
    <lineage>
        <taxon>Eukaryota</taxon>
        <taxon>Sar</taxon>
        <taxon>Stramenopiles</taxon>
        <taxon>Ochrophyta</taxon>
        <taxon>Pelagophyceae</taxon>
        <taxon>Pelagomonadales</taxon>
        <taxon>Pelagomonadaceae</taxon>
        <taxon>Aureococcus</taxon>
    </lineage>
</organism>
<feature type="non-terminal residue" evidence="6">
    <location>
        <position position="112"/>
    </location>
</feature>
<dbReference type="InterPro" id="IPR011992">
    <property type="entry name" value="EF-hand-dom_pair"/>
</dbReference>
<comment type="similarity">
    <text evidence="1">Belongs to the centrin family.</text>
</comment>
<evidence type="ECO:0000313" key="6">
    <source>
        <dbReference type="EMBL" id="EGB11518.1"/>
    </source>
</evidence>
<dbReference type="CDD" id="cd00051">
    <property type="entry name" value="EFh"/>
    <property type="match status" value="1"/>
</dbReference>
<dbReference type="EMBL" id="GL833122">
    <property type="protein sequence ID" value="EGB11518.1"/>
    <property type="molecule type" value="Genomic_DNA"/>
</dbReference>
<feature type="domain" description="EF-hand" evidence="5">
    <location>
        <begin position="84"/>
        <end position="112"/>
    </location>
</feature>
<dbReference type="FunFam" id="1.10.238.10:FF:000178">
    <property type="entry name" value="Calmodulin-2 A"/>
    <property type="match status" value="1"/>
</dbReference>
<evidence type="ECO:0000259" key="5">
    <source>
        <dbReference type="PROSITE" id="PS50222"/>
    </source>
</evidence>
<dbReference type="SMART" id="SM00054">
    <property type="entry name" value="EFh"/>
    <property type="match status" value="3"/>
</dbReference>
<dbReference type="AlphaFoldDB" id="F0Y021"/>
<accession>F0Y021</accession>
<dbReference type="PROSITE" id="PS00018">
    <property type="entry name" value="EF_HAND_1"/>
    <property type="match status" value="2"/>
</dbReference>
<name>F0Y021_AURAN</name>
<keyword evidence="2" id="KW-0479">Metal-binding</keyword>
<evidence type="ECO:0000313" key="7">
    <source>
        <dbReference type="Proteomes" id="UP000002729"/>
    </source>
</evidence>
<dbReference type="Gene3D" id="1.10.238.10">
    <property type="entry name" value="EF-hand"/>
    <property type="match status" value="1"/>
</dbReference>
<evidence type="ECO:0000256" key="2">
    <source>
        <dbReference type="ARBA" id="ARBA00022723"/>
    </source>
</evidence>
<evidence type="ECO:0000256" key="4">
    <source>
        <dbReference type="ARBA" id="ARBA00022837"/>
    </source>
</evidence>
<feature type="domain" description="EF-hand" evidence="5">
    <location>
        <begin position="47"/>
        <end position="82"/>
    </location>
</feature>
<sequence length="112" mass="12300">MLRRGTHVQQAQLQMARRAFAAYDVDGDGAVTRSDLKTVFTKLGKPSDGEALDRWIAKHDADRDGTVSLSDFLNALAPIFGDGFTLSDLRRLFDRVDKDRTGFLTPAMVAAA</sequence>
<dbReference type="SUPFAM" id="SSF47473">
    <property type="entry name" value="EF-hand"/>
    <property type="match status" value="1"/>
</dbReference>
<dbReference type="GO" id="GO:0043226">
    <property type="term" value="C:organelle"/>
    <property type="evidence" value="ECO:0007669"/>
    <property type="project" value="UniProtKB-ARBA"/>
</dbReference>